<evidence type="ECO:0000313" key="3">
    <source>
        <dbReference type="EMBL" id="GET87234.1"/>
    </source>
</evidence>
<feature type="region of interest" description="Disordered" evidence="1">
    <location>
        <begin position="89"/>
        <end position="117"/>
    </location>
</feature>
<evidence type="ECO:0000259" key="2">
    <source>
        <dbReference type="Pfam" id="PF24610"/>
    </source>
</evidence>
<keyword evidence="4" id="KW-1185">Reference proteome</keyword>
<comment type="caution">
    <text evidence="3">The sequence shown here is derived from an EMBL/GenBank/DDBJ whole genome shotgun (WGS) entry which is preliminary data.</text>
</comment>
<dbReference type="VEuPathDB" id="TriTrypDB:LtaPh_1504601"/>
<feature type="domain" description="DUF7623" evidence="2">
    <location>
        <begin position="2678"/>
        <end position="2738"/>
    </location>
</feature>
<feature type="domain" description="DUF7623" evidence="2">
    <location>
        <begin position="347"/>
        <end position="409"/>
    </location>
</feature>
<feature type="domain" description="DUF7623" evidence="2">
    <location>
        <begin position="2527"/>
        <end position="2572"/>
    </location>
</feature>
<name>A0A640KDU2_LEITA</name>
<gene>
    <name evidence="3" type="ORF">LtaPh_1504601</name>
</gene>
<feature type="domain" description="DUF7623" evidence="2">
    <location>
        <begin position="194"/>
        <end position="254"/>
    </location>
</feature>
<sequence>MQARVAALAALDAGETLRPVEAVRELLREHPMCVPYVHPDVPQDAIFSELAEKRDALLSDPERNAEPLRAVEEAMQERAVQVAVQHKRRTRSQRRLSTVQMTHVEPEKAGEVQEQEADTVPLLSGTEVRDPYYQELMALRASLAEEGPRRDADKIRAVEEQMKDRAVQLDKDNERAAAARERVRGALLEQHPFLPKQLHGIPLEDLPLRDDDEFVDAEQEHARLAAEPVRNAEALRAAVDRMRARAEKVASVAAATEEALRERLPFVEVGKVPLRSMGLESWPEFAALQAQLEELAKDPAAAKGPEARRLEKAMMDLAKLRAYDEAAATQCDAVKEADLHDRFPFLPEEPVPGMPLAEAELMADPEFRTLANALEDLRRSPHTSPQALRAAEEALAGRAAEAAATKLRATEEAQARYPFLSKRVAGVPLSELPLAHDELFQALVAQRAPLLREPEANAQPLRAVEDQLRSRAAVLAGAKEKLDAIHAADNDEVRARNPFLPYNDVCGVPLRELGLPQDAEYVDKWLDRLQLMEHPEENRPAIQAVEGALRGRAEELARDKLRAEDELLAKHPFVARPPGAPLLASLGVPADEQFRQLAQEHAVLAEEPVRNAEPLRAVEEAMQARVAALAALDAGETLRPVEAVRELLREHPMCVPYVHPDVPQDAIFSELAEKRDALLSDPERNAEPLRAVEEAMQERAVQVAVQHKRRTRSQRRLSTVQMTHVEPEKAGEVQEQEADTVPLLSGTEVRDPYYQELMALRASLAEEGPRRDADKIRAVEEQMKDRAVQLDKDNERAAAARERVRGALLEQHPFLPKQLHGIPLEDLPLRDDDEFVDAEQEHARLAAEPVRNAEALRAAVDRMRARAEKVASVAAATEEALRERLPFVEVGKVPLRSMGLESWPEFAALQAQLEELAKDPAAAKGPEARRLEKAMMDLAKLRAYDEAAATQCDAVKEADLHDRFPFLPEEPVPGMPLAEAELMADPEFRTLANALEDLRRSPHTSPQALRAAEEALAGRAAEAAATKLRATEEAQARYPFLSKRVAGVPLSELPLAHDELFQALVAQRAPLLREPEANAQPLRAVEDQLRSRAAVLAGAKEKLDAIHAADNDEVRARNPFLPYNDVCGVPLRELGLPQDAEYVDKWLDRLQLMEHPEENRPAIQAVEGALRGRAEELARDKLRAEDELLAKHPFVARPPGAPLLASLGVPADEQFRQLAQEHAVLAEEPVRNAEPLRAVEEAMQARVAALAALDAGETLRPVEAVRELLREHPMCVPYVHPDVPQDAIFSELAEKRDALLSDPERNAEPLRAVEEAMQERAVQVAVQHKRRTRSQRRLSTVQMTHVEPEKAGEVQEQEADTVPLLSGTEVRDPYYQELMALRASLAEEGPRRDADKIRAVEEQMKDRAVQLDKDNERAAAARERVRGALLEQHPFLPKQLHGIPLEDLPLRDDDEFVDAEQEHARLAAEPVRNAEALRAAVDRMRARAEKVASVAAATEEALRERLPFVEVGKVPLRSMGLESWPEFAALQAQLEELAKDPAAAKGPEARRLEKAMMDLAKLRAYDEAAATQCDAVKEADLHDRFPFLPEEPVPGMPLAEAELMADPEFRTLANALEDLRRSPHTSPQALRAAEEALAGRAAEAAATKLRATEEAQARYPFLSKRVAGVPLSELPLAHDELFQALVAQRAPLLREPEANAQPLRAVEDQLRSRAAVLAGAKEKLDAIHAADNDEVRARNPFLPYNDVCGVPLRELGLPQDAEYVDKWLDRLQLMEHPEENRPAIQAVEGALRGRAEELARDKLRAEDELLAKHPFVARPPGAPLLASLGVPADEQFRQLAQEHAVLAEEPVRNAEPLRAVEEAMQARVAALAALDAGETLRPVEAVRELLREHPMCVPYVHPDVPQDAIFSELAEKRDALLSDPERNAEPLRAVEEAMQERAVQVAVQHKRRTRSQRRLSTVQMTHVEPEKAGEVQEQEADTVPLLSGTEVRDPYYQELMALRASLAEEGPRRDADKIRAVEEQMKDRAVQLDKDNERAAAARERVRGALLEQHPFLPKQLHGIPLEDLPLRDDDEFVDAEQEHARLAAEPVRNAEALRAAVDRMRARAEKVASVAAATEEALRERLPFVEVGKVPLRSMGLESWPEFAALQAQLEELAKDPAAAKGPEARRLEKAMMDLAKLRAYDEAAATQCDAVKEADLHDRFPFLPEEPVPGMPLAEAELMADPEFRTLANALEDLRRSPHTSPQALRAAEEALAGRAAEAAATKLRATEEAQARYPFLSKRVAGVPLSELPLAHDELFQALVAQRAPLLREPEANAQPLRAVEDQLRSRAAVLAGAKEKLDAIHAADNDEVRARNPFLPYNDVCGVPLRELGLPQDAEYVDKWLDRLQLMEHPEENRPAIQAVEGALRGRAEELARDKLRAEDELLAKHPFVARPPGAPLLASLGVPADEQFRQLAQEHAVLAEEPVRNAEPLRAVEEAMQARVAALAALDAGETLRPVEAVRELLREHPMCVPYVHPDVPQDAIFSELAEKRDALLSDPERNAEPLRAVEEAMQERAVQVAVQHKRRTRSQRRLSTVQMTHVEPEKAGEVQEQEADTVPLLSGTEVRDPYYQELMALRASLAEEGPRRDADKIRAVEEQMKDRAVQLDKDNERAAAARERVRGALLEQHPFLPKQLHGIPLEDLPLRDDDEFVDAEQEHARLAAEPVRNAEALRAAVDRMRARAEKVASVAAATEEALRERLPFVEVGKVPLRSMGLESWPEFAALQAQLEELAKDPAAAKGPEARRLEKAMMDLAKLRAYDEAAATQCDAVKEADLHDRFPFLPEEPVPGMPLAEAELMADPEFRTLANALEDLRRSPHTSPQALRAAEEALAGRAAEAAATKLRATEEAQARYPFLSKRVAGVPLSELPLAHDELFQALVAQRAPLLREPEANAQPLRAVEDQLRSRAAVLAGAKEKLDAIHAADNDEVRARNPFLPYNDVCGVPLRELGLPQDAEYVDKWLDRLQLMEHPEENRPAIQAVEGALRGRAEELARDKLRAEDELLAKHPFVARPPGAPLLASLGVPADEQFRQLAQEHAVLAEEPVRNAEPLRAVEEAMQARVAALAALDAEETLRPVEAVRELLREHPMCVPYVHPDVPQDAIFSELAEKRDALLSDPERNAEPLRAVEEAMQERAVQVAVQHKRRTRSQRRLSTVQMTHVEPEKAGEVQEQEADTVPLLSGTEVRDPYYQELMALRASLAEEGPRRDADKIRAVEEQMKDRAVQLDKDNERAAAARERVRGALLEQHPFLPKQLHGIPLEDLPLRDDDEFVDAEQEHARLAAEPVRNAEALRAAVDRMRARAEKVASVAAATEEALRERLPFVEVGKVPLRSMGLESWPEFAALQAQLEELAKDPAAAKGPEARRLEKAMMDLAKLRAYDEAAATQCDAVKEADLHDRFPFLPEEPVPGMPLAEAELMADPEFRTLANALEDLRRSPHTSPQALRAAEEALAGRAAEAAATKLRATEEAQARYPFLSKRVAGVPLSELPLAHDELFQALVAQRAPLLREPEANAQPLRAVEDQLRSRAAVLAGAKEKLDAIHAADNDEVRARNPFLPYNDVCGVPLRELGLPQDAEYVDKWLDRLQLMEHPEENRPAIQAVEGALRGRAEELARDKLRQRTSCWRSTPSSHGRRVRRCWRR</sequence>
<evidence type="ECO:0000313" key="4">
    <source>
        <dbReference type="Proteomes" id="UP000419144"/>
    </source>
</evidence>
<feature type="domain" description="DUF7623" evidence="2">
    <location>
        <begin position="3526"/>
        <end position="3584"/>
    </location>
</feature>
<feature type="domain" description="DUF7623" evidence="2">
    <location>
        <begin position="1285"/>
        <end position="1330"/>
    </location>
</feature>
<feature type="domain" description="DUF7623" evidence="2">
    <location>
        <begin position="1747"/>
        <end position="1806"/>
    </location>
</feature>
<feature type="domain" description="DUF7623" evidence="2">
    <location>
        <begin position="1906"/>
        <end position="1951"/>
    </location>
</feature>
<dbReference type="OrthoDB" id="250115at2759"/>
<feature type="domain" description="DUF7623" evidence="2">
    <location>
        <begin position="1199"/>
        <end position="1252"/>
    </location>
</feature>
<feature type="domain" description="DUF7623" evidence="2">
    <location>
        <begin position="43"/>
        <end position="88"/>
    </location>
</feature>
<feature type="domain" description="DUF7623" evidence="2">
    <location>
        <begin position="3610"/>
        <end position="3668"/>
    </location>
</feature>
<feature type="domain" description="DUF7623" evidence="2">
    <location>
        <begin position="664"/>
        <end position="709"/>
    </location>
</feature>
<feature type="domain" description="DUF7623" evidence="2">
    <location>
        <begin position="1820"/>
        <end position="1873"/>
    </location>
</feature>
<feature type="domain" description="DUF7623" evidence="2">
    <location>
        <begin position="1663"/>
        <end position="1721"/>
    </location>
</feature>
<feature type="region of interest" description="Disordered" evidence="1">
    <location>
        <begin position="1329"/>
        <end position="1359"/>
    </location>
</feature>
<dbReference type="Pfam" id="PF24610">
    <property type="entry name" value="DUF7623"/>
    <property type="match status" value="35"/>
</dbReference>
<feature type="domain" description="DUF7623" evidence="2">
    <location>
        <begin position="3452"/>
        <end position="3514"/>
    </location>
</feature>
<feature type="domain" description="DUF7623" evidence="2">
    <location>
        <begin position="2989"/>
        <end position="3048"/>
    </location>
</feature>
<feature type="domain" description="DUF7623" evidence="2">
    <location>
        <begin position="2057"/>
        <end position="2117"/>
    </location>
</feature>
<accession>A0A640KDU2</accession>
<feature type="domain" description="DUF7623" evidence="2">
    <location>
        <begin position="1589"/>
        <end position="1651"/>
    </location>
</feature>
<organism evidence="3 4">
    <name type="scientific">Leishmania tarentolae</name>
    <name type="common">Sauroleishmania tarentolae</name>
    <dbReference type="NCBI Taxonomy" id="5689"/>
    <lineage>
        <taxon>Eukaryota</taxon>
        <taxon>Discoba</taxon>
        <taxon>Euglenozoa</taxon>
        <taxon>Kinetoplastea</taxon>
        <taxon>Metakinetoplastina</taxon>
        <taxon>Trypanosomatida</taxon>
        <taxon>Trypanosomatidae</taxon>
        <taxon>Leishmaniinae</taxon>
        <taxon>Leishmania</taxon>
        <taxon>lizard Leishmania</taxon>
    </lineage>
</organism>
<feature type="domain" description="DUF7623" evidence="2">
    <location>
        <begin position="3299"/>
        <end position="3359"/>
    </location>
</feature>
<feature type="domain" description="DUF7623" evidence="2">
    <location>
        <begin position="2368"/>
        <end position="2427"/>
    </location>
</feature>
<feature type="domain" description="DUF7623" evidence="2">
    <location>
        <begin position="2441"/>
        <end position="2494"/>
    </location>
</feature>
<feature type="domain" description="DUF7623" evidence="2">
    <location>
        <begin position="968"/>
        <end position="1030"/>
    </location>
</feature>
<dbReference type="Proteomes" id="UP000419144">
    <property type="component" value="Unassembled WGS sequence"/>
</dbReference>
<feature type="domain" description="DUF7623" evidence="2">
    <location>
        <begin position="1042"/>
        <end position="1100"/>
    </location>
</feature>
<feature type="domain" description="DUF7623" evidence="2">
    <location>
        <begin position="3148"/>
        <end position="3193"/>
    </location>
</feature>
<feature type="domain" description="DUF7623" evidence="2">
    <location>
        <begin position="421"/>
        <end position="479"/>
    </location>
</feature>
<feature type="domain" description="DUF7623" evidence="2">
    <location>
        <begin position="505"/>
        <end position="564"/>
    </location>
</feature>
<feature type="region of interest" description="Disordered" evidence="1">
    <location>
        <begin position="708"/>
        <end position="738"/>
    </location>
</feature>
<feature type="region of interest" description="Disordered" evidence="1">
    <location>
        <begin position="2571"/>
        <end position="2601"/>
    </location>
</feature>
<evidence type="ECO:0000256" key="1">
    <source>
        <dbReference type="SAM" id="MobiDB-lite"/>
    </source>
</evidence>
<feature type="domain" description="DUF7623" evidence="2">
    <location>
        <begin position="3062"/>
        <end position="3115"/>
    </location>
</feature>
<proteinExistence type="predicted"/>
<dbReference type="InterPro" id="IPR056040">
    <property type="entry name" value="DUF7623"/>
</dbReference>
<feature type="region of interest" description="Disordered" evidence="1">
    <location>
        <begin position="1949"/>
        <end position="1980"/>
    </location>
</feature>
<feature type="domain" description="DUF7623" evidence="2">
    <location>
        <begin position="1126"/>
        <end position="1185"/>
    </location>
</feature>
<feature type="domain" description="DUF7623" evidence="2">
    <location>
        <begin position="1436"/>
        <end position="1496"/>
    </location>
</feature>
<dbReference type="EMBL" id="BLBS01000019">
    <property type="protein sequence ID" value="GET87234.1"/>
    <property type="molecule type" value="Genomic_DNA"/>
</dbReference>
<feature type="domain" description="DUF7623" evidence="2">
    <location>
        <begin position="2284"/>
        <end position="2342"/>
    </location>
</feature>
<feature type="domain" description="DUF7623" evidence="2">
    <location>
        <begin position="815"/>
        <end position="875"/>
    </location>
</feature>
<feature type="domain" description="DUF7623" evidence="2">
    <location>
        <begin position="2905"/>
        <end position="2963"/>
    </location>
</feature>
<reference evidence="3" key="1">
    <citation type="submission" date="2019-11" db="EMBL/GenBank/DDBJ databases">
        <title>Leishmania tarentolae CDS.</title>
        <authorList>
            <person name="Goto Y."/>
            <person name="Yamagishi J."/>
        </authorList>
    </citation>
    <scope>NUCLEOTIDE SEQUENCE [LARGE SCALE GENOMIC DNA]</scope>
    <source>
        <strain evidence="3">Parrot Tar II</strain>
    </source>
</reference>
<feature type="region of interest" description="Disordered" evidence="1">
    <location>
        <begin position="3192"/>
        <end position="3222"/>
    </location>
</feature>
<feature type="domain" description="DUF7623" evidence="2">
    <location>
        <begin position="2831"/>
        <end position="2893"/>
    </location>
</feature>
<protein>
    <submittedName>
        <fullName evidence="3">Tb-292 membrane associated protein-like protein</fullName>
    </submittedName>
</protein>
<feature type="domain" description="DUF7623" evidence="2">
    <location>
        <begin position="578"/>
        <end position="631"/>
    </location>
</feature>
<feature type="domain" description="DUF7623" evidence="2">
    <location>
        <begin position="2210"/>
        <end position="2272"/>
    </location>
</feature>